<evidence type="ECO:0000313" key="1">
    <source>
        <dbReference type="EMBL" id="SUI73143.1"/>
    </source>
</evidence>
<evidence type="ECO:0000313" key="2">
    <source>
        <dbReference type="Proteomes" id="UP000255529"/>
    </source>
</evidence>
<dbReference type="Proteomes" id="UP000255529">
    <property type="component" value="Unassembled WGS sequence"/>
</dbReference>
<proteinExistence type="predicted"/>
<reference evidence="1 2" key="1">
    <citation type="submission" date="2018-06" db="EMBL/GenBank/DDBJ databases">
        <authorList>
            <consortium name="Pathogen Informatics"/>
            <person name="Doyle S."/>
        </authorList>
    </citation>
    <scope>NUCLEOTIDE SEQUENCE [LARGE SCALE GENOMIC DNA]</scope>
    <source>
        <strain evidence="1 2">NCTC11544</strain>
    </source>
</reference>
<dbReference type="EMBL" id="UGYN01000002">
    <property type="protein sequence ID" value="SUI73143.1"/>
    <property type="molecule type" value="Genomic_DNA"/>
</dbReference>
<protein>
    <submittedName>
        <fullName evidence="1">tRNA-binding protein</fullName>
    </submittedName>
</protein>
<gene>
    <name evidence="1" type="ORF">NCTC11544_03332</name>
</gene>
<sequence length="35" mass="4043">MRIGEIISVEYNEKALKPAYKLRVDFCEEIGSKVL</sequence>
<accession>A0A380A4F1</accession>
<name>A0A380A4F1_9GAMM</name>
<organism evidence="1 2">
    <name type="scientific">Serratia quinivorans</name>
    <dbReference type="NCBI Taxonomy" id="137545"/>
    <lineage>
        <taxon>Bacteria</taxon>
        <taxon>Pseudomonadati</taxon>
        <taxon>Pseudomonadota</taxon>
        <taxon>Gammaproteobacteria</taxon>
        <taxon>Enterobacterales</taxon>
        <taxon>Yersiniaceae</taxon>
        <taxon>Serratia</taxon>
    </lineage>
</organism>
<dbReference type="AlphaFoldDB" id="A0A380A4F1"/>